<keyword evidence="2" id="KW-1185">Reference proteome</keyword>
<accession>A0AAF5CYL8</accession>
<feature type="compositionally biased region" description="Basic and acidic residues" evidence="1">
    <location>
        <begin position="1"/>
        <end position="12"/>
    </location>
</feature>
<dbReference type="AlphaFoldDB" id="A0AAF5CYL8"/>
<protein>
    <submittedName>
        <fullName evidence="3">Glycosyltransferase family 92 protein</fullName>
    </submittedName>
</protein>
<reference evidence="3" key="1">
    <citation type="submission" date="2024-02" db="UniProtKB">
        <authorList>
            <consortium name="WormBaseParasite"/>
        </authorList>
    </citation>
    <scope>IDENTIFICATION</scope>
</reference>
<proteinExistence type="predicted"/>
<name>A0AAF5CYL8_STRER</name>
<sequence>SNNNFKKEEQKKNNSHLKPIIPNSITCDIDKTITKNLGCKNRKKTTDTCSVGSKTSIQVNGKYKKSYGKLKKNKDLDRGSTTFENNINDKGKTNNKKRKKMKTLLVLKTANEFDGNSTSTPYYKMISKDKSLDLFTKKNASNRVVKNGGGTGNSDNSKHSRKKKKKIQKKGDEKDIYSDKDDKVHDAVDNEGNPKYARLIDFNDDEMLSDEIKEETKGMKSSSLNSNKISQDQATNRFCDSDTKKLHNAIMNILGIIKSNIKNIKETITLGLHIRSTEEDKKYKRQIEEWKGPIILSVFMESNEVKSNSSYCAYCRITSLTKYNKNVWAYFIYNTEKSNVTQLELKKYLKAFNCSELDKLIEVCNPSSMSLGKKIQEAVNYPINAMRNIIYMEAKSNYVVLSESDQYFSSNFYDNVLILAKKKLKKKYKNALVFRSFEINHPSKIVIKNKKQLNRLIDDGHASEFEQVNSSVNNKTLKLNEWLRSPENEKPSIQYEQPYNNEYWEPQIVTRKDIPLYEETFPYPLDVTTQHRREMCRAGYHFLILNDVFAYHQIDERTSENILFVASVVQGARINSVKAQSMFYKKLNILYPKSKNKCFT</sequence>
<dbReference type="Proteomes" id="UP000035681">
    <property type="component" value="Unplaced"/>
</dbReference>
<dbReference type="PANTHER" id="PTHR47411">
    <property type="entry name" value="B3GNT1, BETA-1,3-N-ACETYLGUCOSAMINYLTRANSFERASE 1, HOMOLOG"/>
    <property type="match status" value="1"/>
</dbReference>
<feature type="compositionally biased region" description="Basic residues" evidence="1">
    <location>
        <begin position="159"/>
        <end position="168"/>
    </location>
</feature>
<dbReference type="Pfam" id="PF13896">
    <property type="entry name" value="Glyco_transf_49"/>
    <property type="match status" value="1"/>
</dbReference>
<feature type="region of interest" description="Disordered" evidence="1">
    <location>
        <begin position="1"/>
        <end position="21"/>
    </location>
</feature>
<organism evidence="2 3">
    <name type="scientific">Strongyloides stercoralis</name>
    <name type="common">Threadworm</name>
    <dbReference type="NCBI Taxonomy" id="6248"/>
    <lineage>
        <taxon>Eukaryota</taxon>
        <taxon>Metazoa</taxon>
        <taxon>Ecdysozoa</taxon>
        <taxon>Nematoda</taxon>
        <taxon>Chromadorea</taxon>
        <taxon>Rhabditida</taxon>
        <taxon>Tylenchina</taxon>
        <taxon>Panagrolaimomorpha</taxon>
        <taxon>Strongyloidoidea</taxon>
        <taxon>Strongyloididae</taxon>
        <taxon>Strongyloides</taxon>
    </lineage>
</organism>
<evidence type="ECO:0000256" key="1">
    <source>
        <dbReference type="SAM" id="MobiDB-lite"/>
    </source>
</evidence>
<evidence type="ECO:0000313" key="2">
    <source>
        <dbReference type="Proteomes" id="UP000035681"/>
    </source>
</evidence>
<dbReference type="WBParaSite" id="TCONS_00003750.p1">
    <property type="protein sequence ID" value="TCONS_00003750.p1"/>
    <property type="gene ID" value="XLOC_000248"/>
</dbReference>
<dbReference type="PANTHER" id="PTHR47411:SF3">
    <property type="entry name" value="I-BETA-1,3-N-ACETYLGLUCOSAMINYLTRANSFERASE"/>
    <property type="match status" value="1"/>
</dbReference>
<evidence type="ECO:0000313" key="3">
    <source>
        <dbReference type="WBParaSite" id="TCONS_00003750.p1"/>
    </source>
</evidence>
<feature type="compositionally biased region" description="Basic and acidic residues" evidence="1">
    <location>
        <begin position="169"/>
        <end position="188"/>
    </location>
</feature>
<feature type="region of interest" description="Disordered" evidence="1">
    <location>
        <begin position="72"/>
        <end position="99"/>
    </location>
</feature>
<feature type="region of interest" description="Disordered" evidence="1">
    <location>
        <begin position="138"/>
        <end position="190"/>
    </location>
</feature>